<comment type="caution">
    <text evidence="4">The sequence shown here is derived from an EMBL/GenBank/DDBJ whole genome shotgun (WGS) entry which is preliminary data.</text>
</comment>
<keyword evidence="3" id="KW-0732">Signal</keyword>
<evidence type="ECO:0000256" key="2">
    <source>
        <dbReference type="SAM" id="MobiDB-lite"/>
    </source>
</evidence>
<keyword evidence="5" id="KW-1185">Reference proteome</keyword>
<feature type="compositionally biased region" description="Basic and acidic residues" evidence="2">
    <location>
        <begin position="764"/>
        <end position="785"/>
    </location>
</feature>
<gene>
    <name evidence="4" type="ORF">AVEN_179445_1</name>
</gene>
<feature type="region of interest" description="Disordered" evidence="2">
    <location>
        <begin position="1654"/>
        <end position="1692"/>
    </location>
</feature>
<reference evidence="4 5" key="1">
    <citation type="journal article" date="2019" name="Sci. Rep.">
        <title>Orb-weaving spider Araneus ventricosus genome elucidates the spidroin gene catalogue.</title>
        <authorList>
            <person name="Kono N."/>
            <person name="Nakamura H."/>
            <person name="Ohtoshi R."/>
            <person name="Moran D.A.P."/>
            <person name="Shinohara A."/>
            <person name="Yoshida Y."/>
            <person name="Fujiwara M."/>
            <person name="Mori M."/>
            <person name="Tomita M."/>
            <person name="Arakawa K."/>
        </authorList>
    </citation>
    <scope>NUCLEOTIDE SEQUENCE [LARGE SCALE GENOMIC DNA]</scope>
</reference>
<feature type="chain" id="PRO_5021398072" evidence="3">
    <location>
        <begin position="23"/>
        <end position="2217"/>
    </location>
</feature>
<sequence length="2217" mass="253354">MHLKIMLLLGVALVLVVPVTESNEILKLPFMLIQNGLNDEFIQGKIFPFLVDVKDSIEQLRDNNAVSKLVNRVLQEGKEDLKSRLKRDVSNILTKNCSKNHTSIFRNGEIPSFKSDSSNVSENSRKAIIRRFKRNIEFTSSDVLLSDTFENQEENNESMGQDLESINEKGGNMRGFGSHFESFLENKAVEQQIFEPGDGRMFPPVNRRFLEAGARRIFEPENRRIFESENRRFFEAGDRPIFEPENAEFFEPGNRRFLAADARRNFAPDDRRIFEPEDTRIFEPKDARFFVPENRHNTKLRHTFEYPGGNADRNFESVFGHQMEPFDSEFKKDTENEFLYGKRKHTLLNNNVENPEKSTHFVDRNLKSIIQRGANIKGFDSQFQRGSENYSKDGRSTLSRNTYNNLDTDAEYVDRNLETIFEEKENMKRSESQLQDNLENQAADRNVFTQHFRQTHPFNLQNLPFFYYKTQNSTSENATSSPDIPKQRNILTRKKRNVLTYSNPSDIINQKEHGQNTLLDAKNYLDIKQVNNSLINNLPNYENNPSVDSEKIFNFIQNLNSSDKKLLEVNRSLDKNIFPSHWIHKDNVPTNYMFQKNGIKEFSVHSIATESIQTPEEESLKRNLSSASDNIKNKSLQQLLPGNRKEFSISGKSDTFPNSFEVQENNLLKGKNHSRNKWHNGNAFAVGDVSANQKKDNITRTDQINSDENADKQISNAARKLLISKKNGEKGTMESIIRNQKGYALEDVGGDYSKQNKGILNAEAIKENSMRNDRKNEKEEADKSPIDAGKAGFIFRSFDRRDDIRPKFANKRNKFHDPRLGVGKNMKLKSKPKKNNEKNSRRSKMKHAGRNAKKYDSRQDERNKKNKPRQSGKVSKISNKRNNLDKKFIKHSPAVRQSPLKTLFRTSFTETKNAIDPKLKHKKQLNLKEREIKKKLKTPNSPVSREKQVRGLKGSKKLQKVGNKIRKKFQKIERNVNLDKTRNNPNRFKSPLKQNSFDKKDTDLTSNLLVDKKKSVENRKHENTKEKTVRNIHNFKNTAFPFNKSKLSMNISQNIEDKKSGDKNSEINGFRAFHFNEPNSLNSFRRISEDATPPDGKMSDRNPFLSGIGNLFNNIHTNTRSIISGIVDGIKSGIKGAAQDFIHRVPKSNLIQTVIDNPYVKEIPIKLKVKIISEKEENVQEEASDEGNKKKIFRSENIPEIRVQPLRNSEDDSQGKFRIGIKIKDSVLSEDGNKIDAVFSHKRDSPEQTNKILSWKTLNEDSEGDESRLTDKIILNNGVAPQFRGNVQLDNSQFENKKDPKCHSKGVNYYIILQEKDSDTRLNGKNVFDNNELSLMFKNKPAGSIRSNMYVQSYGPKDKFHFEKKGRNPQTSAFPQHKNEINEPRINIVIGDNINSNRIKYENGIEGNLGENEMKNGEHFEPIFLEAKRFEIKESKGNINNIGLLKDQIPMNKLNSISNLTSLDKQNGDGFRQRNPLISEENNDTIFKHSLFQQVSTTEATGVNSDVSTWSIYKFAVGLQNTKNPNEVLRNNANDMNFGKSRENTMDMEAKEADAMEAQNPKMPHSEINFALESASTNLKEIMHPKQRASYIIHPTNEAKNTINQKILFQDSSKMPADINRPNMSKKIQEAKNVNLGGRDVIGDINPEKLSYHADSNRNIKPNPSSQHGTSTVEASLKPNQNFSSSDHGISRTDISVKPNRLFFNKLKSACGKSRKLSREDKNDKTDFENQSHVIQRNGASRRYEGIQDETGTDISLIQFNDLKAEDGLGVEMKTADERNLNSNKNALDWNEISKVAPRFDSFLRNIIMDDGKKTTILPSKKNPEMNFVSSSDEIEKKNIHDQRKNYELNDVRKRKHSLGVNDLSQLFLDTHYNEVADKNSGSEMNVDPIENKFLDNLVYEKPAEVFISGSLRKVEDAEKVPERNNKNNLSKNFLMNDALPNNDILMNLIQLSLKNSDENHNVAKENSSLNTAGTFMNKIGEGFGENSNKNSAMKNINIMLSENPVRGHLNPSDLKMFTNSMISTNNHEAAIPFNSGLEVKFKNLVQPNDILKPNDLLNQNTASYKFTRSDVLSPRNSTLFQSISGNDNGNGFVDQNDPLSSQLTDNSEPNAFEDLLSLPDQLPEKPAIEFQLNVAPCCKYASKVLGIFSGKRNKSFSDFTQRCFCAYCPRYFNRLAKNPFAGDSSGETYGNSKSEGIPPSVYWTRALWLTLQCMKI</sequence>
<feature type="region of interest" description="Disordered" evidence="2">
    <location>
        <begin position="763"/>
        <end position="788"/>
    </location>
</feature>
<feature type="region of interest" description="Disordered" evidence="2">
    <location>
        <begin position="975"/>
        <end position="1000"/>
    </location>
</feature>
<dbReference type="OrthoDB" id="6431441at2759"/>
<protein>
    <submittedName>
        <fullName evidence="4">Uncharacterized protein</fullName>
    </submittedName>
</protein>
<evidence type="ECO:0000256" key="3">
    <source>
        <dbReference type="SAM" id="SignalP"/>
    </source>
</evidence>
<feature type="signal peptide" evidence="3">
    <location>
        <begin position="1"/>
        <end position="22"/>
    </location>
</feature>
<dbReference type="Proteomes" id="UP000499080">
    <property type="component" value="Unassembled WGS sequence"/>
</dbReference>
<evidence type="ECO:0000256" key="1">
    <source>
        <dbReference type="SAM" id="Coils"/>
    </source>
</evidence>
<feature type="coiled-coil region" evidence="1">
    <location>
        <begin position="417"/>
        <end position="444"/>
    </location>
</feature>
<feature type="compositionally biased region" description="Polar residues" evidence="2">
    <location>
        <begin position="1659"/>
        <end position="1688"/>
    </location>
</feature>
<feature type="compositionally biased region" description="Polar residues" evidence="2">
    <location>
        <begin position="872"/>
        <end position="881"/>
    </location>
</feature>
<keyword evidence="1" id="KW-0175">Coiled coil</keyword>
<dbReference type="EMBL" id="BGPR01000072">
    <property type="protein sequence ID" value="GBL90524.1"/>
    <property type="molecule type" value="Genomic_DNA"/>
</dbReference>
<feature type="compositionally biased region" description="Basic and acidic residues" evidence="2">
    <location>
        <begin position="853"/>
        <end position="863"/>
    </location>
</feature>
<evidence type="ECO:0000313" key="5">
    <source>
        <dbReference type="Proteomes" id="UP000499080"/>
    </source>
</evidence>
<evidence type="ECO:0000313" key="4">
    <source>
        <dbReference type="EMBL" id="GBL90524.1"/>
    </source>
</evidence>
<organism evidence="4 5">
    <name type="scientific">Araneus ventricosus</name>
    <name type="common">Orbweaver spider</name>
    <name type="synonym">Epeira ventricosa</name>
    <dbReference type="NCBI Taxonomy" id="182803"/>
    <lineage>
        <taxon>Eukaryota</taxon>
        <taxon>Metazoa</taxon>
        <taxon>Ecdysozoa</taxon>
        <taxon>Arthropoda</taxon>
        <taxon>Chelicerata</taxon>
        <taxon>Arachnida</taxon>
        <taxon>Araneae</taxon>
        <taxon>Araneomorphae</taxon>
        <taxon>Entelegynae</taxon>
        <taxon>Araneoidea</taxon>
        <taxon>Araneidae</taxon>
        <taxon>Araneus</taxon>
    </lineage>
</organism>
<feature type="compositionally biased region" description="Basic residues" evidence="2">
    <location>
        <begin position="841"/>
        <end position="852"/>
    </location>
</feature>
<feature type="compositionally biased region" description="Polar residues" evidence="2">
    <location>
        <begin position="983"/>
        <end position="995"/>
    </location>
</feature>
<proteinExistence type="predicted"/>
<feature type="region of interest" description="Disordered" evidence="2">
    <location>
        <begin position="805"/>
        <end position="887"/>
    </location>
</feature>
<accession>A0A4Y2BHB1</accession>
<name>A0A4Y2BHB1_ARAVE</name>